<organism evidence="1 2">
    <name type="scientific">Gimesia fumaroli</name>
    <dbReference type="NCBI Taxonomy" id="2527976"/>
    <lineage>
        <taxon>Bacteria</taxon>
        <taxon>Pseudomonadati</taxon>
        <taxon>Planctomycetota</taxon>
        <taxon>Planctomycetia</taxon>
        <taxon>Planctomycetales</taxon>
        <taxon>Planctomycetaceae</taxon>
        <taxon>Gimesia</taxon>
    </lineage>
</organism>
<reference evidence="1 2" key="1">
    <citation type="submission" date="2019-03" db="EMBL/GenBank/DDBJ databases">
        <title>Deep-cultivation of Planctomycetes and their phenomic and genomic characterization uncovers novel biology.</title>
        <authorList>
            <person name="Wiegand S."/>
            <person name="Jogler M."/>
            <person name="Boedeker C."/>
            <person name="Pinto D."/>
            <person name="Vollmers J."/>
            <person name="Rivas-Marin E."/>
            <person name="Kohn T."/>
            <person name="Peeters S.H."/>
            <person name="Heuer A."/>
            <person name="Rast P."/>
            <person name="Oberbeckmann S."/>
            <person name="Bunk B."/>
            <person name="Jeske O."/>
            <person name="Meyerdierks A."/>
            <person name="Storesund J.E."/>
            <person name="Kallscheuer N."/>
            <person name="Luecker S."/>
            <person name="Lage O.M."/>
            <person name="Pohl T."/>
            <person name="Merkel B.J."/>
            <person name="Hornburger P."/>
            <person name="Mueller R.-W."/>
            <person name="Bruemmer F."/>
            <person name="Labrenz M."/>
            <person name="Spormann A.M."/>
            <person name="Op den Camp H."/>
            <person name="Overmann J."/>
            <person name="Amann R."/>
            <person name="Jetten M.S.M."/>
            <person name="Mascher T."/>
            <person name="Medema M.H."/>
            <person name="Devos D.P."/>
            <person name="Kaster A.-K."/>
            <person name="Ovreas L."/>
            <person name="Rohde M."/>
            <person name="Galperin M.Y."/>
            <person name="Jogler C."/>
        </authorList>
    </citation>
    <scope>NUCLEOTIDE SEQUENCE [LARGE SCALE GENOMIC DNA]</scope>
    <source>
        <strain evidence="1 2">Enr17</strain>
    </source>
</reference>
<sequence length="208" mass="24042">MNSNPELMSEVISFWNWFETNLNRFNSFEDHQAELMEELGERLYEVDDGLTFELSVVDSEGVRDLVISADGMKDLFPAVLALTENAPELPGWTFTPFRQRLDVTQFGLQFGDRELIANDFYFWLQTEEGAIDLILFAPDLTEENREEMMGAAFILLDMTLGEYDVTLNLRYIDFQPLPEDPEAEELQPLPELPQAFDALYSTLYPEEE</sequence>
<dbReference type="EMBL" id="CP037452">
    <property type="protein sequence ID" value="QDV53989.1"/>
    <property type="molecule type" value="Genomic_DNA"/>
</dbReference>
<evidence type="ECO:0000313" key="2">
    <source>
        <dbReference type="Proteomes" id="UP000318313"/>
    </source>
</evidence>
<dbReference type="RefSeq" id="WP_145313805.1">
    <property type="nucleotide sequence ID" value="NZ_CP037452.1"/>
</dbReference>
<dbReference type="AlphaFoldDB" id="A0A518ILL3"/>
<gene>
    <name evidence="1" type="ORF">Enr17x_60720</name>
</gene>
<dbReference type="Proteomes" id="UP000318313">
    <property type="component" value="Chromosome"/>
</dbReference>
<keyword evidence="2" id="KW-1185">Reference proteome</keyword>
<accession>A0A518ILL3</accession>
<dbReference type="OrthoDB" id="6115512at2"/>
<name>A0A518ILL3_9PLAN</name>
<evidence type="ECO:0000313" key="1">
    <source>
        <dbReference type="EMBL" id="QDV53989.1"/>
    </source>
</evidence>
<evidence type="ECO:0008006" key="3">
    <source>
        <dbReference type="Google" id="ProtNLM"/>
    </source>
</evidence>
<protein>
    <recommendedName>
        <fullName evidence="3">DUF695 domain-containing protein</fullName>
    </recommendedName>
</protein>
<dbReference type="KEGG" id="gfm:Enr17x_60720"/>
<proteinExistence type="predicted"/>